<name>A0A7Z0J906_9ACTN</name>
<dbReference type="SUPFAM" id="SSF109854">
    <property type="entry name" value="DinB/YfiT-like putative metalloenzymes"/>
    <property type="match status" value="1"/>
</dbReference>
<dbReference type="Pfam" id="PF04978">
    <property type="entry name" value="MST"/>
    <property type="match status" value="1"/>
</dbReference>
<protein>
    <submittedName>
        <fullName evidence="1">Putative damage-inducible protein DinB</fullName>
    </submittedName>
</protein>
<reference evidence="1 2" key="1">
    <citation type="submission" date="2020-07" db="EMBL/GenBank/DDBJ databases">
        <title>Sequencing the genomes of 1000 actinobacteria strains.</title>
        <authorList>
            <person name="Klenk H.-P."/>
        </authorList>
    </citation>
    <scope>NUCLEOTIDE SEQUENCE [LARGE SCALE GENOMIC DNA]</scope>
    <source>
        <strain evidence="1 2">DSM 44442</strain>
    </source>
</reference>
<dbReference type="Gene3D" id="1.20.120.450">
    <property type="entry name" value="dinb family like domain"/>
    <property type="match status" value="1"/>
</dbReference>
<comment type="caution">
    <text evidence="1">The sequence shown here is derived from an EMBL/GenBank/DDBJ whole genome shotgun (WGS) entry which is preliminary data.</text>
</comment>
<dbReference type="EMBL" id="JACCFS010000001">
    <property type="protein sequence ID" value="NYJ33272.1"/>
    <property type="molecule type" value="Genomic_DNA"/>
</dbReference>
<evidence type="ECO:0000313" key="1">
    <source>
        <dbReference type="EMBL" id="NYJ33272.1"/>
    </source>
</evidence>
<keyword evidence="2" id="KW-1185">Reference proteome</keyword>
<proteinExistence type="predicted"/>
<organism evidence="1 2">
    <name type="scientific">Nocardiopsis aegyptia</name>
    <dbReference type="NCBI Taxonomy" id="220378"/>
    <lineage>
        <taxon>Bacteria</taxon>
        <taxon>Bacillati</taxon>
        <taxon>Actinomycetota</taxon>
        <taxon>Actinomycetes</taxon>
        <taxon>Streptosporangiales</taxon>
        <taxon>Nocardiopsidaceae</taxon>
        <taxon>Nocardiopsis</taxon>
    </lineage>
</organism>
<dbReference type="Proteomes" id="UP000572051">
    <property type="component" value="Unassembled WGS sequence"/>
</dbReference>
<dbReference type="InterPro" id="IPR034660">
    <property type="entry name" value="DinB/YfiT-like"/>
</dbReference>
<accession>A0A7Z0J906</accession>
<sequence length="178" mass="19455">MTTGSSPSVPSAARLDPPVDADEATMLSAWLDAHRATVHRTCTGLGARHAAATPLPGSPLMSIGGIVSHLRWVEHAWFEMLLLGLPRQGHAAADAPDAEWRRGTEIPLPRLLDEYGAQCERSRKVTARLDLDTPALRARSAEDPTTLRWVLVHMIEETARHNGHLDLLRELADGTTVR</sequence>
<evidence type="ECO:0000313" key="2">
    <source>
        <dbReference type="Proteomes" id="UP000572051"/>
    </source>
</evidence>
<dbReference type="InterPro" id="IPR007061">
    <property type="entry name" value="MST-like"/>
</dbReference>
<dbReference type="RefSeq" id="WP_312889131.1">
    <property type="nucleotide sequence ID" value="NZ_JACCFS010000001.1"/>
</dbReference>
<gene>
    <name evidence="1" type="ORF">HNR10_001153</name>
</gene>
<dbReference type="AlphaFoldDB" id="A0A7Z0J906"/>